<dbReference type="Reactome" id="R-CEL-2024096">
    <property type="pathway name" value="HS-GAG degradation"/>
</dbReference>
<comment type="caution">
    <text evidence="2">Lacks conserved residue(s) required for the propagation of feature annotation.</text>
</comment>
<keyword evidence="4" id="KW-0812">Transmembrane</keyword>
<evidence type="ECO:0000313" key="8">
    <source>
        <dbReference type="EMBL" id="CCD73379.2"/>
    </source>
</evidence>
<dbReference type="PANTHER" id="PTHR15036:SF94">
    <property type="entry name" value="INTESTINAL NEUREXIN-LIKE"/>
    <property type="match status" value="1"/>
</dbReference>
<keyword evidence="9" id="KW-1185">Reference proteome</keyword>
<dbReference type="Pfam" id="PF00008">
    <property type="entry name" value="EGF"/>
    <property type="match status" value="1"/>
</dbReference>
<dbReference type="PROSITE" id="PS00022">
    <property type="entry name" value="EGF_1"/>
    <property type="match status" value="1"/>
</dbReference>
<dbReference type="InterPro" id="IPR001791">
    <property type="entry name" value="Laminin_G"/>
</dbReference>
<dbReference type="InterPro" id="IPR013320">
    <property type="entry name" value="ConA-like_dom_sf"/>
</dbReference>
<dbReference type="PeptideAtlas" id="O45000"/>
<dbReference type="PROSITE" id="PS50025">
    <property type="entry name" value="LAM_G_DOMAIN"/>
    <property type="match status" value="3"/>
</dbReference>
<dbReference type="EMBL" id="BX284601">
    <property type="protein sequence ID" value="CCD73379.2"/>
    <property type="molecule type" value="Genomic_DNA"/>
</dbReference>
<feature type="disulfide bond" evidence="2">
    <location>
        <begin position="866"/>
        <end position="883"/>
    </location>
</feature>
<dbReference type="GeneID" id="171846"/>
<name>O45000_CAEEL</name>
<feature type="domain" description="EGF-like" evidence="7">
    <location>
        <begin position="469"/>
        <end position="509"/>
    </location>
</feature>
<dbReference type="Gene3D" id="2.60.120.200">
    <property type="match status" value="3"/>
</dbReference>
<dbReference type="CTD" id="171846"/>
<dbReference type="UCSC" id="W03D8.6">
    <property type="organism name" value="c. elegans"/>
</dbReference>
<dbReference type="Pfam" id="PF02210">
    <property type="entry name" value="Laminin_G_2"/>
    <property type="match status" value="2"/>
</dbReference>
<dbReference type="PROSITE" id="PS01186">
    <property type="entry name" value="EGF_2"/>
    <property type="match status" value="1"/>
</dbReference>
<dbReference type="PANTHER" id="PTHR15036">
    <property type="entry name" value="PIKACHURIN-LIKE PROTEIN"/>
    <property type="match status" value="1"/>
</dbReference>
<evidence type="ECO:0000259" key="6">
    <source>
        <dbReference type="PROSITE" id="PS50025"/>
    </source>
</evidence>
<dbReference type="InterPro" id="IPR000742">
    <property type="entry name" value="EGF"/>
</dbReference>
<dbReference type="GO" id="GO:0016323">
    <property type="term" value="C:basolateral plasma membrane"/>
    <property type="evidence" value="ECO:0000314"/>
    <property type="project" value="WormBase"/>
</dbReference>
<keyword evidence="4" id="KW-0472">Membrane</keyword>
<dbReference type="SMART" id="SM00181">
    <property type="entry name" value="EGF"/>
    <property type="match status" value="4"/>
</dbReference>
<feature type="chain" id="PRO_5004158313" evidence="5">
    <location>
        <begin position="17"/>
        <end position="1645"/>
    </location>
</feature>
<dbReference type="STRING" id="6239.W03D8.6a.1"/>
<dbReference type="Bgee" id="WBGene00002174">
    <property type="expression patterns" value="Expressed in larva and 4 other cell types or tissues"/>
</dbReference>
<dbReference type="Reactome" id="R-CEL-3000178">
    <property type="pathway name" value="ECM proteoglycans"/>
</dbReference>
<gene>
    <name evidence="8 10" type="primary">itx-1</name>
    <name evidence="8" type="ORF">CELE_W03D8.6</name>
    <name evidence="10" type="ORF">W03D8.6</name>
</gene>
<organism evidence="8 9">
    <name type="scientific">Caenorhabditis elegans</name>
    <dbReference type="NCBI Taxonomy" id="6239"/>
    <lineage>
        <taxon>Eukaryota</taxon>
        <taxon>Metazoa</taxon>
        <taxon>Ecdysozoa</taxon>
        <taxon>Nematoda</taxon>
        <taxon>Chromadorea</taxon>
        <taxon>Rhabditida</taxon>
        <taxon>Rhabditina</taxon>
        <taxon>Rhabditomorpha</taxon>
        <taxon>Rhabditoidea</taxon>
        <taxon>Rhabditidae</taxon>
        <taxon>Peloderinae</taxon>
        <taxon>Caenorhabditis</taxon>
    </lineage>
</organism>
<dbReference type="Proteomes" id="UP000001940">
    <property type="component" value="Chromosome I"/>
</dbReference>
<evidence type="ECO:0000256" key="3">
    <source>
        <dbReference type="SAM" id="MobiDB-lite"/>
    </source>
</evidence>
<dbReference type="Reactome" id="R-CEL-2022928">
    <property type="pathway name" value="HS-GAG biosynthesis"/>
</dbReference>
<feature type="domain" description="Laminin G" evidence="6">
    <location>
        <begin position="902"/>
        <end position="1147"/>
    </location>
</feature>
<feature type="transmembrane region" description="Helical" evidence="4">
    <location>
        <begin position="1453"/>
        <end position="1475"/>
    </location>
</feature>
<sequence length="1645" mass="183174">MWQLLVPLAVLLTVSGQSTDEISHERIFLKYPSSFVNFTSDNWKLTETDNQLIIAVKFQASSHIGQIFSVRFINPDGSLKALLTAGIAAGILQINLYDDKNTKILNKPMENSPINVHEHSLAVGLNTTARNLWYKLGADNDLNCEINQAIDISNTEVTVTIGGGSQSMIGCVSIVAVSAGESSPVSQGTPIAYQDIDECPKADACTTKDCNTGRCIQLEVPTCDCYGTEMAGPNCRLPAPTIQLRNNDENEESSAYLRYKPWEMDSHFSRLSMDFRFSDSDAKEGILVYGETSQGKIFKIYVVGTKGKVMLDTTNVADFELREDHSIFHSIIVKIVDGIFNMLVDDNVHRRAFNESDALVFDTIQFGAPIPTDVSEVGVTACVKNVYVDHVDIIELAVLTNDSRTTASRVRSCNNEDLTEFQGPSLFSADPLAEILVEDPSDIKSEFGESVIGADMFPVPSNKKPKTQPLSSCEKANAYMCQNGAGCKKESETEFTCFCKEGYIGKFCQFTTIPRSCAEAYDFLKLPNGATWVDVDGNRKLDPSVTMCTDGQTEIPHDMKPGYVVRDTTYQNHSLFVLSYRDFNSWQLAKYIKNSGSCSQTVNYRCNKAPLRFKEGKTWFKSVSNATEKIKQIGMLPNSCPCLDRGCQSGEKCNCDSGAISEDIGELTGRYSGICEVVTLFDEADVRAEMTISELKCSGYENEKPIRFTERTELKISDWTGESIDLQFRTTETPASLVTVQGNYGEKIISVSLTDGHTVQISNFEALKIIESQTKLNDSNWHHVLIELADGEIRVTVDATHVLMTIGDNAVLEGSVVLGGEGDGLIGCVRNVLINDEPVNLQEIVKTSEKTGITETCDTRCTADFCQNGAKCYEDFVSGMPFCQCAFPDVHSGVNCEIDINTNSSVSFHGGYLKFDDVKNVLNAPIYFSFRTDRTHALLFFAHDQNNNFLQVHLSEEVNVTLTLNNLDIVSQCTVRAQPGTEYGDMRWIQVAITHDSKSSQLQVDDAACTIRTSRVLSEIPITRLLDVYNSELVGMPVGLAAPVKPNPYTFTFIGNVNTGEKTNGKRLLFSDCLPRRRSPSIFLMLIFPDGSFILAPKYESPIPRFYGCIRGFQINREMIDMREKTEHLATSEMYEAYGPALVKVGCEVGCSSITCLNGGHCSVAWANTDPSAATTTCDCSRTSYTGASCSLDEGVHMERSGFIEFDISKEMARYVFIEQNSKIPQLLKFAFSSSPEIVLKDKSMLALVVFREKQKLEIEINPNRTINVAITYENGKSDVLNFVGDFLDGYRHFVVVQTNQASATAVMIDSLRQDFEYRGKDKNIDLFNAERIRIGGGPRDRYTETDGYLKAGYTGCISNFIVDYQRGSSLTYKPITYFANPTHHLSKLIMTNRIVLGGCAAFEVPNSLPVYQNRVKFPVWDTEFRRFVYFRDVEPLNDNNDTEWTDEDSGSLMWVVFIIFVLGVIFLIIFCIFMKCCREKIHARDDEYLHDEDIPLHMAPTILRHPQPSPPPIKKSAASNYKIPNPNIDFNKENTFDYDDEDEFAGIADDNVTDDVTVRNEVDDSDNETIRHIDDEVQDEDGMVIVSRPTQVSHLPQRVSSFRTGDPTAPKDSPLYSNIRPPTSPIHASVPVPPPRMSNNSPFA</sequence>
<feature type="disulfide bond" evidence="2">
    <location>
        <begin position="499"/>
        <end position="508"/>
    </location>
</feature>
<dbReference type="Gene3D" id="2.10.25.10">
    <property type="entry name" value="Laminin"/>
    <property type="match status" value="2"/>
</dbReference>
<dbReference type="OMA" id="EKANAYM"/>
<evidence type="ECO:0000256" key="1">
    <source>
        <dbReference type="ARBA" id="ARBA00023157"/>
    </source>
</evidence>
<evidence type="ECO:0000313" key="10">
    <source>
        <dbReference type="WormBase" id="W03D8.6a"/>
    </source>
</evidence>
<dbReference type="FunCoup" id="O45000">
    <property type="interactions" value="2"/>
</dbReference>
<dbReference type="OrthoDB" id="5989513at2759"/>
<dbReference type="FunFam" id="2.10.25.10:FF:001029">
    <property type="entry name" value="InTestinal NeureXin-like"/>
    <property type="match status" value="1"/>
</dbReference>
<dbReference type="InParanoid" id="O45000"/>
<dbReference type="PROSITE" id="PS50026">
    <property type="entry name" value="EGF_3"/>
    <property type="match status" value="2"/>
</dbReference>
<dbReference type="WormBase" id="W03D8.6a">
    <property type="protein sequence ID" value="CE50033"/>
    <property type="gene ID" value="WBGene00002174"/>
    <property type="gene designation" value="itx-1"/>
</dbReference>
<dbReference type="KEGG" id="cel:CELE_W03D8.6"/>
<dbReference type="eggNOG" id="KOG3516">
    <property type="taxonomic scope" value="Eukaryota"/>
</dbReference>
<keyword evidence="11" id="KW-1267">Proteomics identification</keyword>
<dbReference type="AGR" id="WB:WBGene00002174"/>
<evidence type="ECO:0000256" key="2">
    <source>
        <dbReference type="PROSITE-ProRule" id="PRU00076"/>
    </source>
</evidence>
<dbReference type="SMR" id="O45000"/>
<dbReference type="RefSeq" id="NP_001249244.2">
    <property type="nucleotide sequence ID" value="NM_001262315.4"/>
</dbReference>
<protein>
    <submittedName>
        <fullName evidence="8">InTestinal NeureXin-like</fullName>
    </submittedName>
</protein>
<dbReference type="Reactome" id="R-CEL-9913351">
    <property type="pathway name" value="Formation of the dystrophin-glycoprotein complex (DGC)"/>
</dbReference>
<dbReference type="Gene3D" id="2.60.120.1000">
    <property type="match status" value="1"/>
</dbReference>
<feature type="domain" description="Laminin G" evidence="6">
    <location>
        <begin position="1193"/>
        <end position="1400"/>
    </location>
</feature>
<evidence type="ECO:0007829" key="11">
    <source>
        <dbReference type="PeptideAtlas" id="O45000"/>
    </source>
</evidence>
<evidence type="ECO:0000256" key="5">
    <source>
        <dbReference type="SAM" id="SignalP"/>
    </source>
</evidence>
<feature type="region of interest" description="Disordered" evidence="3">
    <location>
        <begin position="1596"/>
        <end position="1645"/>
    </location>
</feature>
<dbReference type="CDD" id="cd00110">
    <property type="entry name" value="LamG"/>
    <property type="match status" value="3"/>
</dbReference>
<dbReference type="PaxDb" id="6239-W03D8.6a"/>
<evidence type="ECO:0000259" key="7">
    <source>
        <dbReference type="PROSITE" id="PS50026"/>
    </source>
</evidence>
<keyword evidence="2" id="KW-0245">EGF-like domain</keyword>
<reference evidence="8 9" key="1">
    <citation type="journal article" date="1998" name="Science">
        <title>Genome sequence of the nematode C. elegans: a platform for investigating biology.</title>
        <authorList>
            <consortium name="The C. elegans sequencing consortium"/>
            <person name="Sulson J.E."/>
            <person name="Waterston R."/>
        </authorList>
    </citation>
    <scope>NUCLEOTIDE SEQUENCE [LARGE SCALE GENOMIC DNA]</scope>
    <source>
        <strain evidence="8 9">Bristol N2</strain>
    </source>
</reference>
<feature type="signal peptide" evidence="5">
    <location>
        <begin position="1"/>
        <end position="16"/>
    </location>
</feature>
<dbReference type="AlphaFoldDB" id="O45000"/>
<keyword evidence="1 2" id="KW-1015">Disulfide bond</keyword>
<feature type="domain" description="Laminin G" evidence="6">
    <location>
        <begin position="698"/>
        <end position="857"/>
    </location>
</feature>
<dbReference type="InterPro" id="IPR050372">
    <property type="entry name" value="Neurexin-related_CASP"/>
</dbReference>
<dbReference type="ExpressionAtlas" id="O45000">
    <property type="expression patterns" value="baseline and differential"/>
</dbReference>
<feature type="domain" description="EGF-like" evidence="7">
    <location>
        <begin position="858"/>
        <end position="897"/>
    </location>
</feature>
<dbReference type="Reactome" id="R-CEL-1971475">
    <property type="pathway name" value="Glycosaminoglycan-protein linkage region biosynthesis"/>
</dbReference>
<keyword evidence="5" id="KW-0732">Signal</keyword>
<evidence type="ECO:0000313" key="9">
    <source>
        <dbReference type="Proteomes" id="UP000001940"/>
    </source>
</evidence>
<dbReference type="GO" id="GO:0005912">
    <property type="term" value="C:adherens junction"/>
    <property type="evidence" value="ECO:0000314"/>
    <property type="project" value="WormBase"/>
</dbReference>
<evidence type="ECO:0000256" key="4">
    <source>
        <dbReference type="SAM" id="Phobius"/>
    </source>
</evidence>
<keyword evidence="4" id="KW-1133">Transmembrane helix</keyword>
<proteinExistence type="evidence at protein level"/>
<dbReference type="SUPFAM" id="SSF49899">
    <property type="entry name" value="Concanavalin A-like lectins/glucanases"/>
    <property type="match status" value="4"/>
</dbReference>
<accession>O45000</accession>
<dbReference type="SMART" id="SM00282">
    <property type="entry name" value="LamG"/>
    <property type="match status" value="3"/>
</dbReference>